<dbReference type="InterPro" id="IPR026265">
    <property type="entry name" value="LptC"/>
</dbReference>
<dbReference type="RefSeq" id="WP_105530488.1">
    <property type="nucleotide sequence ID" value="NZ_PUGF01000002.1"/>
</dbReference>
<dbReference type="InterPro" id="IPR010664">
    <property type="entry name" value="LipoPS_assembly_LptC-rel"/>
</dbReference>
<protein>
    <submittedName>
        <fullName evidence="7">Lipopolysaccharide-assembly, LptC-related</fullName>
    </submittedName>
</protein>
<dbReference type="Pfam" id="PF06835">
    <property type="entry name" value="LptC"/>
    <property type="match status" value="1"/>
</dbReference>
<evidence type="ECO:0000256" key="3">
    <source>
        <dbReference type="ARBA" id="ARBA00022692"/>
    </source>
</evidence>
<evidence type="ECO:0000256" key="2">
    <source>
        <dbReference type="ARBA" id="ARBA00022519"/>
    </source>
</evidence>
<dbReference type="OrthoDB" id="8589410at2"/>
<dbReference type="Proteomes" id="UP000237839">
    <property type="component" value="Unassembled WGS sequence"/>
</dbReference>
<keyword evidence="3 6" id="KW-0812">Transmembrane</keyword>
<reference evidence="7 8" key="1">
    <citation type="submission" date="2018-02" db="EMBL/GenBank/DDBJ databases">
        <title>Solimicrobium silvestre gen. nov., sp. nov., isolated from alpine forest soil.</title>
        <authorList>
            <person name="Margesin R."/>
            <person name="Albuquerque L."/>
            <person name="Zhang D.-C."/>
            <person name="Froufe H.J.C."/>
            <person name="Severino R."/>
            <person name="Roxo I."/>
            <person name="Egas C."/>
            <person name="Da Costa M.S."/>
        </authorList>
    </citation>
    <scope>NUCLEOTIDE SEQUENCE [LARGE SCALE GENOMIC DNA]</scope>
    <source>
        <strain evidence="7 8">S20-91</strain>
    </source>
</reference>
<dbReference type="PANTHER" id="PTHR37481">
    <property type="entry name" value="LIPOPOLYSACCHARIDE EXPORT SYSTEM PROTEIN LPTC"/>
    <property type="match status" value="1"/>
</dbReference>
<dbReference type="AlphaFoldDB" id="A0A2S9H486"/>
<dbReference type="NCBIfam" id="TIGR04409">
    <property type="entry name" value="LptC_YrbK"/>
    <property type="match status" value="1"/>
</dbReference>
<dbReference type="GO" id="GO:0017089">
    <property type="term" value="F:glycolipid transfer activity"/>
    <property type="evidence" value="ECO:0007669"/>
    <property type="project" value="TreeGrafter"/>
</dbReference>
<keyword evidence="5 6" id="KW-0472">Membrane</keyword>
<comment type="caution">
    <text evidence="7">The sequence shown here is derived from an EMBL/GenBank/DDBJ whole genome shotgun (WGS) entry which is preliminary data.</text>
</comment>
<dbReference type="GO" id="GO:0015221">
    <property type="term" value="F:lipopolysaccharide transmembrane transporter activity"/>
    <property type="evidence" value="ECO:0007669"/>
    <property type="project" value="InterPro"/>
</dbReference>
<dbReference type="InterPro" id="IPR052363">
    <property type="entry name" value="LPS_export_LptC"/>
</dbReference>
<keyword evidence="1" id="KW-1003">Cell membrane</keyword>
<dbReference type="GO" id="GO:0005886">
    <property type="term" value="C:plasma membrane"/>
    <property type="evidence" value="ECO:0007669"/>
    <property type="project" value="InterPro"/>
</dbReference>
<evidence type="ECO:0000256" key="6">
    <source>
        <dbReference type="SAM" id="Phobius"/>
    </source>
</evidence>
<evidence type="ECO:0000313" key="8">
    <source>
        <dbReference type="Proteomes" id="UP000237839"/>
    </source>
</evidence>
<keyword evidence="8" id="KW-1185">Reference proteome</keyword>
<name>A0A2S9H486_9BURK</name>
<accession>A0A2S9H486</accession>
<organism evidence="7 8">
    <name type="scientific">Solimicrobium silvestre</name>
    <dbReference type="NCBI Taxonomy" id="2099400"/>
    <lineage>
        <taxon>Bacteria</taxon>
        <taxon>Pseudomonadati</taxon>
        <taxon>Pseudomonadota</taxon>
        <taxon>Betaproteobacteria</taxon>
        <taxon>Burkholderiales</taxon>
        <taxon>Oxalobacteraceae</taxon>
        <taxon>Solimicrobium</taxon>
    </lineage>
</organism>
<dbReference type="Gene3D" id="2.60.450.10">
    <property type="entry name" value="Lipopolysaccharide (LPS) transport protein A like domain"/>
    <property type="match status" value="1"/>
</dbReference>
<evidence type="ECO:0000256" key="5">
    <source>
        <dbReference type="ARBA" id="ARBA00023136"/>
    </source>
</evidence>
<dbReference type="EMBL" id="PUGF01000002">
    <property type="protein sequence ID" value="PRC94794.1"/>
    <property type="molecule type" value="Genomic_DNA"/>
</dbReference>
<evidence type="ECO:0000256" key="1">
    <source>
        <dbReference type="ARBA" id="ARBA00022475"/>
    </source>
</evidence>
<proteinExistence type="predicted"/>
<keyword evidence="2" id="KW-0997">Cell inner membrane</keyword>
<evidence type="ECO:0000313" key="7">
    <source>
        <dbReference type="EMBL" id="PRC94794.1"/>
    </source>
</evidence>
<gene>
    <name evidence="7" type="ORF">S2091_0797</name>
</gene>
<dbReference type="GO" id="GO:0030288">
    <property type="term" value="C:outer membrane-bounded periplasmic space"/>
    <property type="evidence" value="ECO:0007669"/>
    <property type="project" value="TreeGrafter"/>
</dbReference>
<keyword evidence="4 6" id="KW-1133">Transmembrane helix</keyword>
<dbReference type="PANTHER" id="PTHR37481:SF1">
    <property type="entry name" value="LIPOPOLYSACCHARIDE EXPORT SYSTEM PROTEIN LPTC"/>
    <property type="match status" value="1"/>
</dbReference>
<sequence>MKISALFTPNNLRLWLLVMFVGLASLASYWVLEIIRSNDKNGAQAVRTRPDYYVDNFNFVKMLPNGQSKYRIVGTELIHYPDDDHADVTLPVMTNLDATQPPLTVRSERGVIKNIANQSENEVHLYEKVVVNRHKTDISAHLQLDTEYLLAYPDKNTMQTDLPVRILAGDTITTGVGLRANNATQQMQILSNVYSIVPPRTNQKRP</sequence>
<feature type="transmembrane region" description="Helical" evidence="6">
    <location>
        <begin position="12"/>
        <end position="32"/>
    </location>
</feature>
<evidence type="ECO:0000256" key="4">
    <source>
        <dbReference type="ARBA" id="ARBA00022989"/>
    </source>
</evidence>